<dbReference type="EMBL" id="QTSX02005790">
    <property type="protein sequence ID" value="KAJ9057500.1"/>
    <property type="molecule type" value="Genomic_DNA"/>
</dbReference>
<proteinExistence type="predicted"/>
<organism evidence="1 2">
    <name type="scientific">Entomophthora muscae</name>
    <dbReference type="NCBI Taxonomy" id="34485"/>
    <lineage>
        <taxon>Eukaryota</taxon>
        <taxon>Fungi</taxon>
        <taxon>Fungi incertae sedis</taxon>
        <taxon>Zoopagomycota</taxon>
        <taxon>Entomophthoromycotina</taxon>
        <taxon>Entomophthoromycetes</taxon>
        <taxon>Entomophthorales</taxon>
        <taxon>Entomophthoraceae</taxon>
        <taxon>Entomophthora</taxon>
    </lineage>
</organism>
<accession>A0ACC2S596</accession>
<reference evidence="1" key="1">
    <citation type="submission" date="2022-04" db="EMBL/GenBank/DDBJ databases">
        <title>Genome of the entomopathogenic fungus Entomophthora muscae.</title>
        <authorList>
            <person name="Elya C."/>
            <person name="Lovett B.R."/>
            <person name="Lee E."/>
            <person name="Macias A.M."/>
            <person name="Hajek A.E."/>
            <person name="De Bivort B.L."/>
            <person name="Kasson M.T."/>
            <person name="De Fine Licht H.H."/>
            <person name="Stajich J.E."/>
        </authorList>
    </citation>
    <scope>NUCLEOTIDE SEQUENCE</scope>
    <source>
        <strain evidence="1">Berkeley</strain>
    </source>
</reference>
<evidence type="ECO:0000313" key="1">
    <source>
        <dbReference type="EMBL" id="KAJ9057500.1"/>
    </source>
</evidence>
<name>A0ACC2S596_9FUNG</name>
<dbReference type="Proteomes" id="UP001165960">
    <property type="component" value="Unassembled WGS sequence"/>
</dbReference>
<evidence type="ECO:0000313" key="2">
    <source>
        <dbReference type="Proteomes" id="UP001165960"/>
    </source>
</evidence>
<protein>
    <submittedName>
        <fullName evidence="1">Uncharacterized protein</fullName>
    </submittedName>
</protein>
<keyword evidence="2" id="KW-1185">Reference proteome</keyword>
<gene>
    <name evidence="1" type="ORF">DSO57_1022168</name>
</gene>
<sequence>MGCLRLPLGTTYASLCVRIDYSSSLETRAWEQRSKPKPGFLRAARPVDRGTAYPRFSGIEPPQADTKNVDPCTKKSQTKEIIAPNVGLITAPNGGTDLATISIKLKSTSATNQEPTQERGTGPRPGPMTSTLKQDNQAAKSRFLTNERTPRPGAILPPLNPSTQFPRPWPFQCPNEPPMESVNLRSPGPPAPLPTVFCPPGVPFGPVHFTNYPLKSEYKEYTLEKILELNPLTCIQSAVRYNQKGPWIFSTPKLFRGKFNYLPAYDLSMELPMTPKPMPASTPNLPTDHTGKLFGIVYITLAGVIDTIILVAGP</sequence>
<comment type="caution">
    <text evidence="1">The sequence shown here is derived from an EMBL/GenBank/DDBJ whole genome shotgun (WGS) entry which is preliminary data.</text>
</comment>